<comment type="caution">
    <text evidence="2">The sequence shown here is derived from an EMBL/GenBank/DDBJ whole genome shotgun (WGS) entry which is preliminary data.</text>
</comment>
<organism evidence="2 3">
    <name type="scientific">Lysobacter hankyongensis</name>
    <dbReference type="NCBI Taxonomy" id="1176535"/>
    <lineage>
        <taxon>Bacteria</taxon>
        <taxon>Pseudomonadati</taxon>
        <taxon>Pseudomonadota</taxon>
        <taxon>Gammaproteobacteria</taxon>
        <taxon>Lysobacterales</taxon>
        <taxon>Lysobacteraceae</taxon>
        <taxon>Lysobacter</taxon>
    </lineage>
</organism>
<feature type="domain" description="Carrier" evidence="1">
    <location>
        <begin position="2"/>
        <end position="78"/>
    </location>
</feature>
<protein>
    <recommendedName>
        <fullName evidence="1">Carrier domain-containing protein</fullName>
    </recommendedName>
</protein>
<dbReference type="InterPro" id="IPR009081">
    <property type="entry name" value="PP-bd_ACP"/>
</dbReference>
<dbReference type="Proteomes" id="UP001499959">
    <property type="component" value="Unassembled WGS sequence"/>
</dbReference>
<dbReference type="SUPFAM" id="SSF47336">
    <property type="entry name" value="ACP-like"/>
    <property type="match status" value="1"/>
</dbReference>
<dbReference type="Pfam" id="PF00550">
    <property type="entry name" value="PP-binding"/>
    <property type="match status" value="1"/>
</dbReference>
<evidence type="ECO:0000313" key="3">
    <source>
        <dbReference type="Proteomes" id="UP001499959"/>
    </source>
</evidence>
<name>A0ABP9BU14_9GAMM</name>
<evidence type="ECO:0000313" key="2">
    <source>
        <dbReference type="EMBL" id="GAA4798638.1"/>
    </source>
</evidence>
<dbReference type="RefSeq" id="WP_345303768.1">
    <property type="nucleotide sequence ID" value="NZ_BAABJE010000014.1"/>
</dbReference>
<gene>
    <name evidence="2" type="ORF">GCM10023307_26000</name>
</gene>
<reference evidence="3" key="1">
    <citation type="journal article" date="2019" name="Int. J. Syst. Evol. Microbiol.">
        <title>The Global Catalogue of Microorganisms (GCM) 10K type strain sequencing project: providing services to taxonomists for standard genome sequencing and annotation.</title>
        <authorList>
            <consortium name="The Broad Institute Genomics Platform"/>
            <consortium name="The Broad Institute Genome Sequencing Center for Infectious Disease"/>
            <person name="Wu L."/>
            <person name="Ma J."/>
        </authorList>
    </citation>
    <scope>NUCLEOTIDE SEQUENCE [LARGE SCALE GENOMIC DNA]</scope>
    <source>
        <strain evidence="3">JCM 18204</strain>
    </source>
</reference>
<dbReference type="Gene3D" id="1.10.1200.10">
    <property type="entry name" value="ACP-like"/>
    <property type="match status" value="1"/>
</dbReference>
<keyword evidence="3" id="KW-1185">Reference proteome</keyword>
<dbReference type="EMBL" id="BAABJE010000014">
    <property type="protein sequence ID" value="GAA4798638.1"/>
    <property type="molecule type" value="Genomic_DNA"/>
</dbReference>
<accession>A0ABP9BU14</accession>
<proteinExistence type="predicted"/>
<sequence length="88" mass="9932">MTDISIGEIKEIVEIALDRELDEFAMDANFYEAYSMDSLGAVALVVEVQKRFDVRIPDDRMPEVRTGEQLKTIVAELIQAKEEESVPA</sequence>
<dbReference type="InterPro" id="IPR036736">
    <property type="entry name" value="ACP-like_sf"/>
</dbReference>
<dbReference type="PROSITE" id="PS50075">
    <property type="entry name" value="CARRIER"/>
    <property type="match status" value="1"/>
</dbReference>
<evidence type="ECO:0000259" key="1">
    <source>
        <dbReference type="PROSITE" id="PS50075"/>
    </source>
</evidence>